<dbReference type="EMBL" id="NJHN03000123">
    <property type="protein sequence ID" value="KAH9413187.1"/>
    <property type="molecule type" value="Genomic_DNA"/>
</dbReference>
<gene>
    <name evidence="1" type="ORF">DERP_006873</name>
</gene>
<protein>
    <submittedName>
        <fullName evidence="1">Uncharacterized protein</fullName>
    </submittedName>
</protein>
<name>A0ABQ8ISL6_DERPT</name>
<comment type="caution">
    <text evidence="1">The sequence shown here is derived from an EMBL/GenBank/DDBJ whole genome shotgun (WGS) entry which is preliminary data.</text>
</comment>
<reference evidence="1 2" key="2">
    <citation type="journal article" date="2022" name="Mol. Biol. Evol.">
        <title>Comparative Genomics Reveals Insights into the Divergent Evolution of Astigmatic Mites and Household Pest Adaptations.</title>
        <authorList>
            <person name="Xiong Q."/>
            <person name="Wan A.T."/>
            <person name="Liu X."/>
            <person name="Fung C.S."/>
            <person name="Xiao X."/>
            <person name="Malainual N."/>
            <person name="Hou J."/>
            <person name="Wang L."/>
            <person name="Wang M."/>
            <person name="Yang K.Y."/>
            <person name="Cui Y."/>
            <person name="Leung E.L."/>
            <person name="Nong W."/>
            <person name="Shin S.K."/>
            <person name="Au S.W."/>
            <person name="Jeong K.Y."/>
            <person name="Chew F.T."/>
            <person name="Hui J.H."/>
            <person name="Leung T.F."/>
            <person name="Tungtrongchitr A."/>
            <person name="Zhong N."/>
            <person name="Liu Z."/>
            <person name="Tsui S.K."/>
        </authorList>
    </citation>
    <scope>NUCLEOTIDE SEQUENCE [LARGE SCALE GENOMIC DNA]</scope>
    <source>
        <strain evidence="1">Derp</strain>
    </source>
</reference>
<evidence type="ECO:0000313" key="1">
    <source>
        <dbReference type="EMBL" id="KAH9413187.1"/>
    </source>
</evidence>
<accession>A0ABQ8ISL6</accession>
<keyword evidence="2" id="KW-1185">Reference proteome</keyword>
<proteinExistence type="predicted"/>
<evidence type="ECO:0000313" key="2">
    <source>
        <dbReference type="Proteomes" id="UP000887458"/>
    </source>
</evidence>
<dbReference type="Proteomes" id="UP000887458">
    <property type="component" value="Unassembled WGS sequence"/>
</dbReference>
<organism evidence="1 2">
    <name type="scientific">Dermatophagoides pteronyssinus</name>
    <name type="common">European house dust mite</name>
    <dbReference type="NCBI Taxonomy" id="6956"/>
    <lineage>
        <taxon>Eukaryota</taxon>
        <taxon>Metazoa</taxon>
        <taxon>Ecdysozoa</taxon>
        <taxon>Arthropoda</taxon>
        <taxon>Chelicerata</taxon>
        <taxon>Arachnida</taxon>
        <taxon>Acari</taxon>
        <taxon>Acariformes</taxon>
        <taxon>Sarcoptiformes</taxon>
        <taxon>Astigmata</taxon>
        <taxon>Psoroptidia</taxon>
        <taxon>Analgoidea</taxon>
        <taxon>Pyroglyphidae</taxon>
        <taxon>Dermatophagoidinae</taxon>
        <taxon>Dermatophagoides</taxon>
    </lineage>
</organism>
<reference evidence="1 2" key="1">
    <citation type="journal article" date="2018" name="J. Allergy Clin. Immunol.">
        <title>High-quality assembly of Dermatophagoides pteronyssinus genome and transcriptome reveals a wide range of novel allergens.</title>
        <authorList>
            <person name="Liu X.Y."/>
            <person name="Yang K.Y."/>
            <person name="Wang M.Q."/>
            <person name="Kwok J.S."/>
            <person name="Zeng X."/>
            <person name="Yang Z."/>
            <person name="Xiao X.J."/>
            <person name="Lau C.P."/>
            <person name="Li Y."/>
            <person name="Huang Z.M."/>
            <person name="Ba J.G."/>
            <person name="Yim A.K."/>
            <person name="Ouyang C.Y."/>
            <person name="Ngai S.M."/>
            <person name="Chan T.F."/>
            <person name="Leung E.L."/>
            <person name="Liu L."/>
            <person name="Liu Z.G."/>
            <person name="Tsui S.K."/>
        </authorList>
    </citation>
    <scope>NUCLEOTIDE SEQUENCE [LARGE SCALE GENOMIC DNA]</scope>
    <source>
        <strain evidence="1">Derp</strain>
    </source>
</reference>
<sequence>MPHFFFLPNNIDDHRSNQLFQSKFNRIFEDPRPVPTRLVELLPTLLLPVEPVVSVVRPRPRATIVLTSSSTGRISCTTRLNGVIISRTSCIIGFVTECRNNCGSSSDSVSCISPASEPSCD</sequence>